<protein>
    <submittedName>
        <fullName evidence="2">IP16135p</fullName>
    </submittedName>
</protein>
<evidence type="ECO:0000313" key="2">
    <source>
        <dbReference type="EMBL" id="ABG02206.1"/>
    </source>
</evidence>
<name>Q1EBX2_DROME</name>
<proteinExistence type="evidence at transcript level"/>
<reference evidence="2" key="1">
    <citation type="submission" date="2006-06" db="EMBL/GenBank/DDBJ databases">
        <authorList>
            <person name="Stapleton M."/>
            <person name="Carlson J."/>
            <person name="Chavez C."/>
            <person name="Frise E."/>
            <person name="George R."/>
            <person name="Pacleb J."/>
            <person name="Park S."/>
            <person name="Wan K."/>
            <person name="Yu C."/>
            <person name="Celniker S."/>
        </authorList>
    </citation>
    <scope>NUCLEOTIDE SEQUENCE</scope>
</reference>
<dbReference type="EMBL" id="BT025962">
    <property type="protein sequence ID" value="ABG02206.1"/>
    <property type="molecule type" value="mRNA"/>
</dbReference>
<feature type="region of interest" description="Disordered" evidence="1">
    <location>
        <begin position="1"/>
        <end position="28"/>
    </location>
</feature>
<accession>Q1EBX2</accession>
<feature type="compositionally biased region" description="Polar residues" evidence="1">
    <location>
        <begin position="1"/>
        <end position="15"/>
    </location>
</feature>
<sequence>MVQRASSSDAPSVQGGQHRESRFGLGYPSYQSGYTIHTGATNNQTSRGGGDPNPCSLMRFSDECHGFCNLIYSKTFNLKSDLKIPLT</sequence>
<dbReference type="AlphaFoldDB" id="Q1EBX2"/>
<evidence type="ECO:0000256" key="1">
    <source>
        <dbReference type="SAM" id="MobiDB-lite"/>
    </source>
</evidence>
<organism evidence="2">
    <name type="scientific">Drosophila melanogaster</name>
    <name type="common">Fruit fly</name>
    <dbReference type="NCBI Taxonomy" id="7227"/>
    <lineage>
        <taxon>Eukaryota</taxon>
        <taxon>Metazoa</taxon>
        <taxon>Ecdysozoa</taxon>
        <taxon>Arthropoda</taxon>
        <taxon>Hexapoda</taxon>
        <taxon>Insecta</taxon>
        <taxon>Pterygota</taxon>
        <taxon>Neoptera</taxon>
        <taxon>Endopterygota</taxon>
        <taxon>Diptera</taxon>
        <taxon>Brachycera</taxon>
        <taxon>Muscomorpha</taxon>
        <taxon>Ephydroidea</taxon>
        <taxon>Drosophilidae</taxon>
        <taxon>Drosophila</taxon>
        <taxon>Sophophora</taxon>
    </lineage>
</organism>